<organism evidence="8 9">
    <name type="scientific">Aquicella siphonis</name>
    <dbReference type="NCBI Taxonomy" id="254247"/>
    <lineage>
        <taxon>Bacteria</taxon>
        <taxon>Pseudomonadati</taxon>
        <taxon>Pseudomonadota</taxon>
        <taxon>Gammaproteobacteria</taxon>
        <taxon>Legionellales</taxon>
        <taxon>Coxiellaceae</taxon>
        <taxon>Aquicella</taxon>
    </lineage>
</organism>
<accession>A0A5E4PJS5</accession>
<dbReference type="GO" id="GO:0009264">
    <property type="term" value="P:deoxyribonucleotide catabolic process"/>
    <property type="evidence" value="ECO:0007669"/>
    <property type="project" value="UniProtKB-UniRule"/>
</dbReference>
<evidence type="ECO:0000256" key="7">
    <source>
        <dbReference type="NCBIfam" id="TIGR00126"/>
    </source>
</evidence>
<reference evidence="8 9" key="1">
    <citation type="submission" date="2019-08" db="EMBL/GenBank/DDBJ databases">
        <authorList>
            <person name="Guy L."/>
        </authorList>
    </citation>
    <scope>NUCLEOTIDE SEQUENCE [LARGE SCALE GENOMIC DNA]</scope>
    <source>
        <strain evidence="8 9">SGT-108</strain>
    </source>
</reference>
<evidence type="ECO:0000256" key="4">
    <source>
        <dbReference type="ARBA" id="ARBA00023239"/>
    </source>
</evidence>
<dbReference type="Proteomes" id="UP000324194">
    <property type="component" value="Chromosome 1"/>
</dbReference>
<protein>
    <recommendedName>
        <fullName evidence="3 7">Deoxyribose-phosphate aldolase</fullName>
        <ecNumber evidence="3 7">4.1.2.4</ecNumber>
    </recommendedName>
</protein>
<dbReference type="InterPro" id="IPR002915">
    <property type="entry name" value="DeoC/FbaB/LacD_aldolase"/>
</dbReference>
<dbReference type="OrthoDB" id="6579831at2"/>
<dbReference type="InterPro" id="IPR013785">
    <property type="entry name" value="Aldolase_TIM"/>
</dbReference>
<evidence type="ECO:0000256" key="1">
    <source>
        <dbReference type="ARBA" id="ARBA00004816"/>
    </source>
</evidence>
<dbReference type="PIRSF" id="PIRSF001357">
    <property type="entry name" value="DeoC"/>
    <property type="match status" value="1"/>
</dbReference>
<evidence type="ECO:0000313" key="8">
    <source>
        <dbReference type="EMBL" id="VVC76815.1"/>
    </source>
</evidence>
<dbReference type="InterPro" id="IPR011343">
    <property type="entry name" value="DeoC"/>
</dbReference>
<dbReference type="NCBIfam" id="TIGR00126">
    <property type="entry name" value="deoC"/>
    <property type="match status" value="1"/>
</dbReference>
<dbReference type="GO" id="GO:0016052">
    <property type="term" value="P:carbohydrate catabolic process"/>
    <property type="evidence" value="ECO:0007669"/>
    <property type="project" value="TreeGrafter"/>
</dbReference>
<dbReference type="SUPFAM" id="SSF51569">
    <property type="entry name" value="Aldolase"/>
    <property type="match status" value="1"/>
</dbReference>
<comment type="similarity">
    <text evidence="2">Belongs to the DeoC/FbaB aldolase family. DeoC type 2 subfamily.</text>
</comment>
<comment type="pathway">
    <text evidence="1">Carbohydrate degradation; 2-deoxy-D-ribose 1-phosphate degradation; D-glyceraldehyde 3-phosphate and acetaldehyde from 2-deoxy-alpha-D-ribose 1-phosphate: step 2/2.</text>
</comment>
<dbReference type="Pfam" id="PF01791">
    <property type="entry name" value="DeoC"/>
    <property type="match status" value="1"/>
</dbReference>
<evidence type="ECO:0000313" key="9">
    <source>
        <dbReference type="Proteomes" id="UP000324194"/>
    </source>
</evidence>
<dbReference type="PANTHER" id="PTHR10889:SF3">
    <property type="entry name" value="DEOXYRIBOSE-PHOSPHATE ALDOLASE"/>
    <property type="match status" value="1"/>
</dbReference>
<name>A0A5E4PJS5_9COXI</name>
<sequence length="264" mass="28395">MYWGEAVKERLQALRPVKTSPELIQRIVPLVDLTSLNAADTEESIALFCEKARTGLGSVAAVCVYPRFVRQVAAQLSGTTVRTATVVNFPEGETSLESVLVEIGRALEDGANEIDVVFPYQRYLAGERQYARQFVTACKAACGQHVALKVILETGALRDAAIIADASLDALTGGADFIKTSTGKIPEGATLEAAAVMLLVIRHAAPQLKRLLGVKIAGGVRDIVQAGQYLELADQIMGHDWTRPETFRIGASKLMDEMLASLAL</sequence>
<comment type="catalytic activity">
    <reaction evidence="6">
        <text>2-deoxy-D-ribose 5-phosphate = D-glyceraldehyde 3-phosphate + acetaldehyde</text>
        <dbReference type="Rhea" id="RHEA:12821"/>
        <dbReference type="ChEBI" id="CHEBI:15343"/>
        <dbReference type="ChEBI" id="CHEBI:59776"/>
        <dbReference type="ChEBI" id="CHEBI:62877"/>
        <dbReference type="EC" id="4.1.2.4"/>
    </reaction>
</comment>
<keyword evidence="5" id="KW-0704">Schiff base</keyword>
<gene>
    <name evidence="8" type="primary">deoC</name>
    <name evidence="8" type="ORF">AQUSIP_21420</name>
</gene>
<keyword evidence="9" id="KW-1185">Reference proteome</keyword>
<dbReference type="EMBL" id="LR699119">
    <property type="protein sequence ID" value="VVC76815.1"/>
    <property type="molecule type" value="Genomic_DNA"/>
</dbReference>
<dbReference type="AlphaFoldDB" id="A0A5E4PJS5"/>
<keyword evidence="4" id="KW-0456">Lyase</keyword>
<evidence type="ECO:0000256" key="5">
    <source>
        <dbReference type="ARBA" id="ARBA00023270"/>
    </source>
</evidence>
<dbReference type="GO" id="GO:0004139">
    <property type="term" value="F:deoxyribose-phosphate aldolase activity"/>
    <property type="evidence" value="ECO:0007669"/>
    <property type="project" value="UniProtKB-UniRule"/>
</dbReference>
<dbReference type="SMART" id="SM01133">
    <property type="entry name" value="DeoC"/>
    <property type="match status" value="1"/>
</dbReference>
<proteinExistence type="inferred from homology"/>
<dbReference type="KEGG" id="asip:AQUSIP_21420"/>
<dbReference type="GO" id="GO:0005737">
    <property type="term" value="C:cytoplasm"/>
    <property type="evidence" value="ECO:0007669"/>
    <property type="project" value="InterPro"/>
</dbReference>
<evidence type="ECO:0000256" key="6">
    <source>
        <dbReference type="ARBA" id="ARBA00048791"/>
    </source>
</evidence>
<dbReference type="PANTHER" id="PTHR10889">
    <property type="entry name" value="DEOXYRIBOSE-PHOSPHATE ALDOLASE"/>
    <property type="match status" value="1"/>
</dbReference>
<dbReference type="Gene3D" id="3.20.20.70">
    <property type="entry name" value="Aldolase class I"/>
    <property type="match status" value="1"/>
</dbReference>
<dbReference type="CDD" id="cd00959">
    <property type="entry name" value="DeoC"/>
    <property type="match status" value="1"/>
</dbReference>
<dbReference type="EC" id="4.1.2.4" evidence="3 7"/>
<evidence type="ECO:0000256" key="3">
    <source>
        <dbReference type="ARBA" id="ARBA00012515"/>
    </source>
</evidence>
<evidence type="ECO:0000256" key="2">
    <source>
        <dbReference type="ARBA" id="ARBA00009473"/>
    </source>
</evidence>
<dbReference type="RefSeq" id="WP_148340105.1">
    <property type="nucleotide sequence ID" value="NZ_LR699119.1"/>
</dbReference>